<keyword evidence="12 16" id="KW-0472">Membrane</keyword>
<dbReference type="GO" id="GO:0061630">
    <property type="term" value="F:ubiquitin protein ligase activity"/>
    <property type="evidence" value="ECO:0007669"/>
    <property type="project" value="UniProtKB-EC"/>
</dbReference>
<dbReference type="SUPFAM" id="SSF57850">
    <property type="entry name" value="RING/U-box"/>
    <property type="match status" value="1"/>
</dbReference>
<evidence type="ECO:0000256" key="4">
    <source>
        <dbReference type="ARBA" id="ARBA00012483"/>
    </source>
</evidence>
<accession>A0AA86VA77</accession>
<keyword evidence="8 14" id="KW-0863">Zinc-finger</keyword>
<keyword evidence="10" id="KW-0862">Zinc</keyword>
<dbReference type="AlphaFoldDB" id="A0AA86VA77"/>
<feature type="compositionally biased region" description="Polar residues" evidence="15">
    <location>
        <begin position="203"/>
        <end position="216"/>
    </location>
</feature>
<evidence type="ECO:0000256" key="9">
    <source>
        <dbReference type="ARBA" id="ARBA00022786"/>
    </source>
</evidence>
<dbReference type="Gene3D" id="3.30.40.10">
    <property type="entry name" value="Zinc/RING finger domain, C3HC4 (zinc finger)"/>
    <property type="match status" value="1"/>
</dbReference>
<dbReference type="InterPro" id="IPR013083">
    <property type="entry name" value="Znf_RING/FYVE/PHD"/>
</dbReference>
<evidence type="ECO:0000256" key="2">
    <source>
        <dbReference type="ARBA" id="ARBA00004167"/>
    </source>
</evidence>
<evidence type="ECO:0000256" key="16">
    <source>
        <dbReference type="SAM" id="Phobius"/>
    </source>
</evidence>
<name>A0AA86VA77_9FABA</name>
<keyword evidence="19" id="KW-1185">Reference proteome</keyword>
<comment type="similarity">
    <text evidence="13">Belongs to the RING-type zinc finger family. ATL subfamily.</text>
</comment>
<dbReference type="InterPro" id="IPR001841">
    <property type="entry name" value="Znf_RING"/>
</dbReference>
<dbReference type="Pfam" id="PF13639">
    <property type="entry name" value="zf-RING_2"/>
    <property type="match status" value="1"/>
</dbReference>
<keyword evidence="6 16" id="KW-0812">Transmembrane</keyword>
<feature type="domain" description="RING-type" evidence="17">
    <location>
        <begin position="107"/>
        <end position="149"/>
    </location>
</feature>
<protein>
    <recommendedName>
        <fullName evidence="4">RING-type E3 ubiquitin transferase</fullName>
        <ecNumber evidence="4">2.3.2.27</ecNumber>
    </recommendedName>
</protein>
<evidence type="ECO:0000256" key="8">
    <source>
        <dbReference type="ARBA" id="ARBA00022771"/>
    </source>
</evidence>
<evidence type="ECO:0000256" key="10">
    <source>
        <dbReference type="ARBA" id="ARBA00022833"/>
    </source>
</evidence>
<evidence type="ECO:0000256" key="12">
    <source>
        <dbReference type="ARBA" id="ARBA00023136"/>
    </source>
</evidence>
<comment type="subcellular location">
    <subcellularLocation>
        <location evidence="2">Membrane</location>
        <topology evidence="2">Single-pass membrane protein</topology>
    </subcellularLocation>
</comment>
<evidence type="ECO:0000256" key="3">
    <source>
        <dbReference type="ARBA" id="ARBA00004906"/>
    </source>
</evidence>
<evidence type="ECO:0000259" key="17">
    <source>
        <dbReference type="PROSITE" id="PS50089"/>
    </source>
</evidence>
<evidence type="ECO:0000256" key="6">
    <source>
        <dbReference type="ARBA" id="ARBA00022692"/>
    </source>
</evidence>
<sequence length="223" mass="24626">MLFHGIFFVPARLVSVENTCSLRPKYCEIFIEALVCIMTVIVTVVLIFVGFAVLIILHVCISERLSRRGSMVERGANGGRSMSIVDLEKLPCYDYVAKGNTSSPVDCAVCLESLITGDKCRLLPMCKHSFHAQCVDTWLLKTPLCPICRSNAHSHSGNQVIGNNDYFVAANSVSRESQTATRSQQNDSMVVLVQLRESLENGPSTNVVMENPTLGSRNLIREE</sequence>
<dbReference type="SMART" id="SM00184">
    <property type="entry name" value="RING"/>
    <property type="match status" value="1"/>
</dbReference>
<comment type="catalytic activity">
    <reaction evidence="1">
        <text>S-ubiquitinyl-[E2 ubiquitin-conjugating enzyme]-L-cysteine + [acceptor protein]-L-lysine = [E2 ubiquitin-conjugating enzyme]-L-cysteine + N(6)-ubiquitinyl-[acceptor protein]-L-lysine.</text>
        <dbReference type="EC" id="2.3.2.27"/>
    </reaction>
</comment>
<dbReference type="PANTHER" id="PTHR45768:SF61">
    <property type="entry name" value="RING-H2 FINGER PROTEIN ATL18"/>
    <property type="match status" value="1"/>
</dbReference>
<feature type="transmembrane region" description="Helical" evidence="16">
    <location>
        <begin position="29"/>
        <end position="61"/>
    </location>
</feature>
<evidence type="ECO:0000256" key="14">
    <source>
        <dbReference type="PROSITE-ProRule" id="PRU00175"/>
    </source>
</evidence>
<dbReference type="FunFam" id="3.30.40.10:FF:000982">
    <property type="entry name" value="RING-H2 finger protein ATL2K"/>
    <property type="match status" value="1"/>
</dbReference>
<dbReference type="PANTHER" id="PTHR45768">
    <property type="entry name" value="E3 UBIQUITIN-PROTEIN LIGASE RNF13-LIKE"/>
    <property type="match status" value="1"/>
</dbReference>
<evidence type="ECO:0000256" key="15">
    <source>
        <dbReference type="SAM" id="MobiDB-lite"/>
    </source>
</evidence>
<keyword evidence="7" id="KW-0479">Metal-binding</keyword>
<dbReference type="GO" id="GO:0016020">
    <property type="term" value="C:membrane"/>
    <property type="evidence" value="ECO:0007669"/>
    <property type="project" value="UniProtKB-SubCell"/>
</dbReference>
<evidence type="ECO:0000313" key="18">
    <source>
        <dbReference type="EMBL" id="CAJ1946775.1"/>
    </source>
</evidence>
<dbReference type="Proteomes" id="UP001189624">
    <property type="component" value="Chromosome 4"/>
</dbReference>
<comment type="pathway">
    <text evidence="3">Protein modification; protein ubiquitination.</text>
</comment>
<dbReference type="EMBL" id="OY731401">
    <property type="protein sequence ID" value="CAJ1946775.1"/>
    <property type="molecule type" value="Genomic_DNA"/>
</dbReference>
<dbReference type="Gramene" id="rna-AYBTSS11_LOCUS12309">
    <property type="protein sequence ID" value="CAJ1946775.1"/>
    <property type="gene ID" value="gene-AYBTSS11_LOCUS12309"/>
</dbReference>
<evidence type="ECO:0000256" key="1">
    <source>
        <dbReference type="ARBA" id="ARBA00000900"/>
    </source>
</evidence>
<feature type="region of interest" description="Disordered" evidence="15">
    <location>
        <begin position="203"/>
        <end position="223"/>
    </location>
</feature>
<evidence type="ECO:0000256" key="13">
    <source>
        <dbReference type="ARBA" id="ARBA00024209"/>
    </source>
</evidence>
<dbReference type="EC" id="2.3.2.27" evidence="4"/>
<keyword evidence="5" id="KW-0808">Transferase</keyword>
<evidence type="ECO:0000256" key="11">
    <source>
        <dbReference type="ARBA" id="ARBA00022989"/>
    </source>
</evidence>
<gene>
    <name evidence="18" type="ORF">AYBTSS11_LOCUS12309</name>
</gene>
<evidence type="ECO:0000256" key="7">
    <source>
        <dbReference type="ARBA" id="ARBA00022723"/>
    </source>
</evidence>
<evidence type="ECO:0000256" key="5">
    <source>
        <dbReference type="ARBA" id="ARBA00022679"/>
    </source>
</evidence>
<dbReference type="PROSITE" id="PS50089">
    <property type="entry name" value="ZF_RING_2"/>
    <property type="match status" value="1"/>
</dbReference>
<organism evidence="18 19">
    <name type="scientific">Sphenostylis stenocarpa</name>
    <dbReference type="NCBI Taxonomy" id="92480"/>
    <lineage>
        <taxon>Eukaryota</taxon>
        <taxon>Viridiplantae</taxon>
        <taxon>Streptophyta</taxon>
        <taxon>Embryophyta</taxon>
        <taxon>Tracheophyta</taxon>
        <taxon>Spermatophyta</taxon>
        <taxon>Magnoliopsida</taxon>
        <taxon>eudicotyledons</taxon>
        <taxon>Gunneridae</taxon>
        <taxon>Pentapetalae</taxon>
        <taxon>rosids</taxon>
        <taxon>fabids</taxon>
        <taxon>Fabales</taxon>
        <taxon>Fabaceae</taxon>
        <taxon>Papilionoideae</taxon>
        <taxon>50 kb inversion clade</taxon>
        <taxon>NPAAA clade</taxon>
        <taxon>indigoferoid/millettioid clade</taxon>
        <taxon>Phaseoleae</taxon>
        <taxon>Sphenostylis</taxon>
    </lineage>
</organism>
<reference evidence="18" key="1">
    <citation type="submission" date="2023-10" db="EMBL/GenBank/DDBJ databases">
        <authorList>
            <person name="Domelevo Entfellner J.-B."/>
        </authorList>
    </citation>
    <scope>NUCLEOTIDE SEQUENCE</scope>
</reference>
<proteinExistence type="inferred from homology"/>
<dbReference type="GO" id="GO:0008270">
    <property type="term" value="F:zinc ion binding"/>
    <property type="evidence" value="ECO:0007669"/>
    <property type="project" value="UniProtKB-KW"/>
</dbReference>
<keyword evidence="11 16" id="KW-1133">Transmembrane helix</keyword>
<keyword evidence="9" id="KW-0833">Ubl conjugation pathway</keyword>
<evidence type="ECO:0000313" key="19">
    <source>
        <dbReference type="Proteomes" id="UP001189624"/>
    </source>
</evidence>